<evidence type="ECO:0000313" key="10">
    <source>
        <dbReference type="EMBL" id="KAJ8409210.1"/>
    </source>
</evidence>
<protein>
    <recommendedName>
        <fullName evidence="9">PID domain-containing protein</fullName>
    </recommendedName>
</protein>
<evidence type="ECO:0000256" key="1">
    <source>
        <dbReference type="ARBA" id="ARBA00004308"/>
    </source>
</evidence>
<dbReference type="SUPFAM" id="SSF50729">
    <property type="entry name" value="PH domain-like"/>
    <property type="match status" value="1"/>
</dbReference>
<evidence type="ECO:0000256" key="5">
    <source>
        <dbReference type="ARBA" id="ARBA00023136"/>
    </source>
</evidence>
<dbReference type="InterPro" id="IPR048509">
    <property type="entry name" value="TMEM106_C"/>
</dbReference>
<keyword evidence="5 8" id="KW-0472">Membrane</keyword>
<reference evidence="10" key="1">
    <citation type="journal article" date="2023" name="Science">
        <title>Genome structures resolve the early diversification of teleost fishes.</title>
        <authorList>
            <person name="Parey E."/>
            <person name="Louis A."/>
            <person name="Montfort J."/>
            <person name="Bouchez O."/>
            <person name="Roques C."/>
            <person name="Iampietro C."/>
            <person name="Lluch J."/>
            <person name="Castinel A."/>
            <person name="Donnadieu C."/>
            <person name="Desvignes T."/>
            <person name="Floi Bucao C."/>
            <person name="Jouanno E."/>
            <person name="Wen M."/>
            <person name="Mejri S."/>
            <person name="Dirks R."/>
            <person name="Jansen H."/>
            <person name="Henkel C."/>
            <person name="Chen W.J."/>
            <person name="Zahm M."/>
            <person name="Cabau C."/>
            <person name="Klopp C."/>
            <person name="Thompson A.W."/>
            <person name="Robinson-Rechavi M."/>
            <person name="Braasch I."/>
            <person name="Lecointre G."/>
            <person name="Bobe J."/>
            <person name="Postlethwait J.H."/>
            <person name="Berthelot C."/>
            <person name="Roest Crollius H."/>
            <person name="Guiguen Y."/>
        </authorList>
    </citation>
    <scope>NUCLEOTIDE SEQUENCE</scope>
    <source>
        <strain evidence="10">NC1722</strain>
    </source>
</reference>
<keyword evidence="3 8" id="KW-0812">Transmembrane</keyword>
<feature type="compositionally biased region" description="Polar residues" evidence="7">
    <location>
        <begin position="244"/>
        <end position="253"/>
    </location>
</feature>
<dbReference type="PANTHER" id="PTHR28556:SF5">
    <property type="entry name" value="TRANSMEMBRANE PROTEIN 106C"/>
    <property type="match status" value="1"/>
</dbReference>
<gene>
    <name evidence="10" type="ORF">AAFF_G00242310</name>
</gene>
<dbReference type="InterPro" id="IPR006020">
    <property type="entry name" value="PTB/PI_dom"/>
</dbReference>
<dbReference type="AlphaFoldDB" id="A0AAD7SV34"/>
<dbReference type="InterPro" id="IPR009790">
    <property type="entry name" value="TMEM106"/>
</dbReference>
<comment type="subcellular location">
    <subcellularLocation>
        <location evidence="1">Endomembrane system</location>
    </subcellularLocation>
</comment>
<proteinExistence type="inferred from homology"/>
<keyword evidence="6" id="KW-0175">Coiled coil</keyword>
<name>A0AAD7SV34_9TELE</name>
<evidence type="ECO:0000256" key="6">
    <source>
        <dbReference type="SAM" id="Coils"/>
    </source>
</evidence>
<evidence type="ECO:0000259" key="9">
    <source>
        <dbReference type="PROSITE" id="PS01179"/>
    </source>
</evidence>
<feature type="transmembrane region" description="Helical" evidence="8">
    <location>
        <begin position="450"/>
        <end position="469"/>
    </location>
</feature>
<dbReference type="InterPro" id="IPR011993">
    <property type="entry name" value="PH-like_dom_sf"/>
</dbReference>
<feature type="compositionally biased region" description="Basic and acidic residues" evidence="7">
    <location>
        <begin position="261"/>
        <end position="271"/>
    </location>
</feature>
<dbReference type="Pfam" id="PF21002">
    <property type="entry name" value="TMEM106_N"/>
    <property type="match status" value="1"/>
</dbReference>
<evidence type="ECO:0000256" key="7">
    <source>
        <dbReference type="SAM" id="MobiDB-lite"/>
    </source>
</evidence>
<comment type="similarity">
    <text evidence="2">Belongs to the TMEM106 family.</text>
</comment>
<dbReference type="Gene3D" id="2.30.29.30">
    <property type="entry name" value="Pleckstrin-homology domain (PH domain)/Phosphotyrosine-binding domain (PTB)"/>
    <property type="match status" value="1"/>
</dbReference>
<dbReference type="Pfam" id="PF00640">
    <property type="entry name" value="PID"/>
    <property type="match status" value="1"/>
</dbReference>
<comment type="caution">
    <text evidence="10">The sequence shown here is derived from an EMBL/GenBank/DDBJ whole genome shotgun (WGS) entry which is preliminary data.</text>
</comment>
<feature type="domain" description="PID" evidence="9">
    <location>
        <begin position="11"/>
        <end position="138"/>
    </location>
</feature>
<keyword evidence="11" id="KW-1185">Reference proteome</keyword>
<feature type="coiled-coil region" evidence="6">
    <location>
        <begin position="149"/>
        <end position="176"/>
    </location>
</feature>
<feature type="transmembrane region" description="Helical" evidence="8">
    <location>
        <begin position="337"/>
        <end position="358"/>
    </location>
</feature>
<sequence>MSDISEDDNEIAFSVKFLGRVEVHRPEGLQIFNEAVEILKSSDKGIEEKTRKKKNKVSLFLSMSGVDILEHKTKYMLYTCPLSSISFCGVHQTRPNLFGFVAKHPAADTYHCYLFQSKKFSHLLVSMIGDAFQASRKEQNVKGDKDLVVEALRHKNKVLQKENTELKKRLAALLGSGGAESMESDRGALNIFRNQIAPEPSSSMSQNELAKAYERSSLLSCIFTNTDYRDRARRGWPERARQPMGTQWSQSDSALLPLPETEGRGRQGGDQRDDDSLDGRDRQEDIAQFPYVEFTGRDSITCPTCQGTGRIPSGQVNELVALIPYSDQRLQPQRTKLYVVLSVVLCLLASSLVAFFMFPRSVLVEDDGIRMVTVHFDRNNSKVLINMTSTLNVTNSNFFTALVDSVSCQVLYMKTVIGTQQLDNVISIQPLSQRQMNFTVSMEISGSLSYVYAFCTMASIKVHNIVVFMQTSVKTSYMVRTAQNTLEAYRYIDCGSNSTIRQPPGPRLI</sequence>
<dbReference type="InterPro" id="IPR048511">
    <property type="entry name" value="TMEM106_N"/>
</dbReference>
<dbReference type="Proteomes" id="UP001221898">
    <property type="component" value="Unassembled WGS sequence"/>
</dbReference>
<keyword evidence="4 8" id="KW-1133">Transmembrane helix</keyword>
<evidence type="ECO:0000256" key="4">
    <source>
        <dbReference type="ARBA" id="ARBA00022989"/>
    </source>
</evidence>
<dbReference type="EMBL" id="JAINUG010000032">
    <property type="protein sequence ID" value="KAJ8409210.1"/>
    <property type="molecule type" value="Genomic_DNA"/>
</dbReference>
<dbReference type="GO" id="GO:0012505">
    <property type="term" value="C:endomembrane system"/>
    <property type="evidence" value="ECO:0007669"/>
    <property type="project" value="UniProtKB-SubCell"/>
</dbReference>
<evidence type="ECO:0000256" key="2">
    <source>
        <dbReference type="ARBA" id="ARBA00008111"/>
    </source>
</evidence>
<organism evidence="10 11">
    <name type="scientific">Aldrovandia affinis</name>
    <dbReference type="NCBI Taxonomy" id="143900"/>
    <lineage>
        <taxon>Eukaryota</taxon>
        <taxon>Metazoa</taxon>
        <taxon>Chordata</taxon>
        <taxon>Craniata</taxon>
        <taxon>Vertebrata</taxon>
        <taxon>Euteleostomi</taxon>
        <taxon>Actinopterygii</taxon>
        <taxon>Neopterygii</taxon>
        <taxon>Teleostei</taxon>
        <taxon>Notacanthiformes</taxon>
        <taxon>Halosauridae</taxon>
        <taxon>Aldrovandia</taxon>
    </lineage>
</organism>
<accession>A0AAD7SV34</accession>
<dbReference type="Pfam" id="PF07092">
    <property type="entry name" value="TMEM106"/>
    <property type="match status" value="1"/>
</dbReference>
<dbReference type="PANTHER" id="PTHR28556">
    <property type="entry name" value="TRANSMEMBRANE PROTEIN 106B"/>
    <property type="match status" value="1"/>
</dbReference>
<feature type="region of interest" description="Disordered" evidence="7">
    <location>
        <begin position="234"/>
        <end position="281"/>
    </location>
</feature>
<dbReference type="SMART" id="SM00462">
    <property type="entry name" value="PTB"/>
    <property type="match status" value="1"/>
</dbReference>
<evidence type="ECO:0000313" key="11">
    <source>
        <dbReference type="Proteomes" id="UP001221898"/>
    </source>
</evidence>
<dbReference type="PROSITE" id="PS01179">
    <property type="entry name" value="PID"/>
    <property type="match status" value="1"/>
</dbReference>
<evidence type="ECO:0000256" key="3">
    <source>
        <dbReference type="ARBA" id="ARBA00022692"/>
    </source>
</evidence>
<evidence type="ECO:0000256" key="8">
    <source>
        <dbReference type="SAM" id="Phobius"/>
    </source>
</evidence>
<dbReference type="CDD" id="cd00934">
    <property type="entry name" value="PTB"/>
    <property type="match status" value="1"/>
</dbReference>